<name>A0A0B2VUA7_TOXCA</name>
<proteinExistence type="predicted"/>
<dbReference type="Proteomes" id="UP000031036">
    <property type="component" value="Unassembled WGS sequence"/>
</dbReference>
<dbReference type="EMBL" id="JPKZ01000480">
    <property type="protein sequence ID" value="KHN87126.1"/>
    <property type="molecule type" value="Genomic_DNA"/>
</dbReference>
<evidence type="ECO:0000313" key="2">
    <source>
        <dbReference type="EMBL" id="KHN87126.1"/>
    </source>
</evidence>
<keyword evidence="3" id="KW-1185">Reference proteome</keyword>
<dbReference type="OrthoDB" id="5831994at2759"/>
<evidence type="ECO:0000313" key="3">
    <source>
        <dbReference type="Proteomes" id="UP000031036"/>
    </source>
</evidence>
<gene>
    <name evidence="2" type="ORF">Tcan_14194</name>
</gene>
<dbReference type="OMA" id="FRQDSKE"/>
<sequence>MSTLSIRRSRLERQMALRSTEEFPEGFAVRQGHLAPPLVTPDSPRPQKSEKTAELASTHSLTIPSLQPRQIYFAVQLPQTTNAINEQ</sequence>
<evidence type="ECO:0000256" key="1">
    <source>
        <dbReference type="SAM" id="MobiDB-lite"/>
    </source>
</evidence>
<reference evidence="2 3" key="1">
    <citation type="submission" date="2014-11" db="EMBL/GenBank/DDBJ databases">
        <title>Genetic blueprint of the zoonotic pathogen Toxocara canis.</title>
        <authorList>
            <person name="Zhu X.-Q."/>
            <person name="Korhonen P.K."/>
            <person name="Cai H."/>
            <person name="Young N.D."/>
            <person name="Nejsum P."/>
            <person name="von Samson-Himmelstjerna G."/>
            <person name="Boag P.R."/>
            <person name="Tan P."/>
            <person name="Li Q."/>
            <person name="Min J."/>
            <person name="Yang Y."/>
            <person name="Wang X."/>
            <person name="Fang X."/>
            <person name="Hall R.S."/>
            <person name="Hofmann A."/>
            <person name="Sternberg P.W."/>
            <person name="Jex A.R."/>
            <person name="Gasser R.B."/>
        </authorList>
    </citation>
    <scope>NUCLEOTIDE SEQUENCE [LARGE SCALE GENOMIC DNA]</scope>
    <source>
        <strain evidence="2">PN_DK_2014</strain>
    </source>
</reference>
<organism evidence="2 3">
    <name type="scientific">Toxocara canis</name>
    <name type="common">Canine roundworm</name>
    <dbReference type="NCBI Taxonomy" id="6265"/>
    <lineage>
        <taxon>Eukaryota</taxon>
        <taxon>Metazoa</taxon>
        <taxon>Ecdysozoa</taxon>
        <taxon>Nematoda</taxon>
        <taxon>Chromadorea</taxon>
        <taxon>Rhabditida</taxon>
        <taxon>Spirurina</taxon>
        <taxon>Ascaridomorpha</taxon>
        <taxon>Ascaridoidea</taxon>
        <taxon>Toxocaridae</taxon>
        <taxon>Toxocara</taxon>
    </lineage>
</organism>
<feature type="region of interest" description="Disordered" evidence="1">
    <location>
        <begin position="27"/>
        <end position="55"/>
    </location>
</feature>
<accession>A0A0B2VUA7</accession>
<protein>
    <submittedName>
        <fullName evidence="2">Uncharacterized protein</fullName>
    </submittedName>
</protein>
<dbReference type="AlphaFoldDB" id="A0A0B2VUA7"/>
<comment type="caution">
    <text evidence="2">The sequence shown here is derived from an EMBL/GenBank/DDBJ whole genome shotgun (WGS) entry which is preliminary data.</text>
</comment>